<evidence type="ECO:0000313" key="1">
    <source>
        <dbReference type="EMBL" id="OLZ48295.1"/>
    </source>
</evidence>
<organism evidence="1 2">
    <name type="scientific">Amycolatopsis coloradensis</name>
    <dbReference type="NCBI Taxonomy" id="76021"/>
    <lineage>
        <taxon>Bacteria</taxon>
        <taxon>Bacillati</taxon>
        <taxon>Actinomycetota</taxon>
        <taxon>Actinomycetes</taxon>
        <taxon>Pseudonocardiales</taxon>
        <taxon>Pseudonocardiaceae</taxon>
        <taxon>Amycolatopsis</taxon>
    </lineage>
</organism>
<accession>A0A1R0KN87</accession>
<name>A0A1R0KN87_9PSEU</name>
<dbReference type="EMBL" id="MQUQ01000014">
    <property type="protein sequence ID" value="OLZ48295.1"/>
    <property type="molecule type" value="Genomic_DNA"/>
</dbReference>
<reference evidence="1 2" key="1">
    <citation type="submission" date="2016-01" db="EMBL/GenBank/DDBJ databases">
        <title>Amycolatopsis coloradensis genome sequencing and assembly.</title>
        <authorList>
            <person name="Mayilraj S."/>
        </authorList>
    </citation>
    <scope>NUCLEOTIDE SEQUENCE [LARGE SCALE GENOMIC DNA]</scope>
    <source>
        <strain evidence="1 2">DSM 44225</strain>
    </source>
</reference>
<dbReference type="AlphaFoldDB" id="A0A1R0KN87"/>
<evidence type="ECO:0000313" key="2">
    <source>
        <dbReference type="Proteomes" id="UP000187486"/>
    </source>
</evidence>
<dbReference type="Proteomes" id="UP000187486">
    <property type="component" value="Unassembled WGS sequence"/>
</dbReference>
<keyword evidence="2" id="KW-1185">Reference proteome</keyword>
<gene>
    <name evidence="1" type="ORF">BS329_24595</name>
</gene>
<comment type="caution">
    <text evidence="1">The sequence shown here is derived from an EMBL/GenBank/DDBJ whole genome shotgun (WGS) entry which is preliminary data.</text>
</comment>
<dbReference type="OrthoDB" id="3281800at2"/>
<protein>
    <submittedName>
        <fullName evidence="1">Uncharacterized protein</fullName>
    </submittedName>
</protein>
<dbReference type="STRING" id="76021.BS329_24595"/>
<proteinExistence type="predicted"/>
<sequence>MSAGFDRRLLPPMMLGAALNPANSPIISVSLVPINIPPAARSSVSVPTVADCITWPCSCSSPACCSSR</sequence>